<dbReference type="InterPro" id="IPR018060">
    <property type="entry name" value="HTH_AraC"/>
</dbReference>
<dbReference type="EMBL" id="JAGGLB010000001">
    <property type="protein sequence ID" value="MBP1988759.1"/>
    <property type="molecule type" value="Genomic_DNA"/>
</dbReference>
<dbReference type="Proteomes" id="UP001519287">
    <property type="component" value="Unassembled WGS sequence"/>
</dbReference>
<gene>
    <name evidence="5" type="ORF">J2Z66_000354</name>
</gene>
<evidence type="ECO:0000256" key="3">
    <source>
        <dbReference type="ARBA" id="ARBA00023163"/>
    </source>
</evidence>
<dbReference type="Gene3D" id="1.10.10.60">
    <property type="entry name" value="Homeodomain-like"/>
    <property type="match status" value="2"/>
</dbReference>
<keyword evidence="2" id="KW-0238">DNA-binding</keyword>
<keyword evidence="1" id="KW-0805">Transcription regulation</keyword>
<dbReference type="PANTHER" id="PTHR43280:SF2">
    <property type="entry name" value="HTH-TYPE TRANSCRIPTIONAL REGULATOR EXSA"/>
    <property type="match status" value="1"/>
</dbReference>
<dbReference type="SUPFAM" id="SSF51215">
    <property type="entry name" value="Regulatory protein AraC"/>
    <property type="match status" value="1"/>
</dbReference>
<dbReference type="PROSITE" id="PS01124">
    <property type="entry name" value="HTH_ARAC_FAMILY_2"/>
    <property type="match status" value="1"/>
</dbReference>
<dbReference type="RefSeq" id="WP_209969114.1">
    <property type="nucleotide sequence ID" value="NZ_JAGGLB010000001.1"/>
</dbReference>
<dbReference type="PROSITE" id="PS00041">
    <property type="entry name" value="HTH_ARAC_FAMILY_1"/>
    <property type="match status" value="1"/>
</dbReference>
<protein>
    <submittedName>
        <fullName evidence="5">AraC-like DNA-binding protein/mannose-6-phosphate isomerase-like protein (Cupin superfamily)</fullName>
    </submittedName>
</protein>
<dbReference type="InterPro" id="IPR018062">
    <property type="entry name" value="HTH_AraC-typ_CS"/>
</dbReference>
<evidence type="ECO:0000313" key="6">
    <source>
        <dbReference type="Proteomes" id="UP001519287"/>
    </source>
</evidence>
<comment type="caution">
    <text evidence="5">The sequence shown here is derived from an EMBL/GenBank/DDBJ whole genome shotgun (WGS) entry which is preliminary data.</text>
</comment>
<dbReference type="PRINTS" id="PR00032">
    <property type="entry name" value="HTHARAC"/>
</dbReference>
<evidence type="ECO:0000256" key="1">
    <source>
        <dbReference type="ARBA" id="ARBA00023015"/>
    </source>
</evidence>
<name>A0ABS4IMJ3_9BACL</name>
<dbReference type="SMART" id="SM00342">
    <property type="entry name" value="HTH_ARAC"/>
    <property type="match status" value="1"/>
</dbReference>
<accession>A0ABS4IMJ3</accession>
<dbReference type="InterPro" id="IPR020449">
    <property type="entry name" value="Tscrpt_reg_AraC-type_HTH"/>
</dbReference>
<sequence>MNRPTPRLMAKDYSITPTFPFHLSHWVHDRFTQMNMHSHEFVELVVVLEGSATHVFDSKQYGVMRYRISPGDIFIVNPDEHHNYYLEYEETVEVVNLLFYPEIIDYALLCSSEQSELMDFFYIQPFLKEKARLTSILKLDVGATEVVRNLVQKIENEFLAKHAGYQILIKLMFNELILRLSRYYAERPKLVEGPSSPKDSQPYIKDSFRRVIGYIERHYNTDITLGKLVSIASCGERQLSRVFKETTGLSIINYIHKIRIEKAKLLLLHNAGIQISSVSAEVGFSDVSYFNKIFKRLVGISPREHQDLEQQIER</sequence>
<dbReference type="PANTHER" id="PTHR43280">
    <property type="entry name" value="ARAC-FAMILY TRANSCRIPTIONAL REGULATOR"/>
    <property type="match status" value="1"/>
</dbReference>
<evidence type="ECO:0000256" key="2">
    <source>
        <dbReference type="ARBA" id="ARBA00023125"/>
    </source>
</evidence>
<dbReference type="Pfam" id="PF12833">
    <property type="entry name" value="HTH_18"/>
    <property type="match status" value="1"/>
</dbReference>
<dbReference type="InterPro" id="IPR009057">
    <property type="entry name" value="Homeodomain-like_sf"/>
</dbReference>
<feature type="domain" description="HTH araC/xylS-type" evidence="4">
    <location>
        <begin position="209"/>
        <end position="308"/>
    </location>
</feature>
<dbReference type="Pfam" id="PF02311">
    <property type="entry name" value="AraC_binding"/>
    <property type="match status" value="1"/>
</dbReference>
<keyword evidence="6" id="KW-1185">Reference proteome</keyword>
<evidence type="ECO:0000313" key="5">
    <source>
        <dbReference type="EMBL" id="MBP1988759.1"/>
    </source>
</evidence>
<dbReference type="InterPro" id="IPR037923">
    <property type="entry name" value="HTH-like"/>
</dbReference>
<reference evidence="5 6" key="1">
    <citation type="submission" date="2021-03" db="EMBL/GenBank/DDBJ databases">
        <title>Genomic Encyclopedia of Type Strains, Phase IV (KMG-IV): sequencing the most valuable type-strain genomes for metagenomic binning, comparative biology and taxonomic classification.</title>
        <authorList>
            <person name="Goeker M."/>
        </authorList>
    </citation>
    <scope>NUCLEOTIDE SEQUENCE [LARGE SCALE GENOMIC DNA]</scope>
    <source>
        <strain evidence="5 6">DSM 26048</strain>
    </source>
</reference>
<organism evidence="5 6">
    <name type="scientific">Paenibacillus eucommiae</name>
    <dbReference type="NCBI Taxonomy" id="1355755"/>
    <lineage>
        <taxon>Bacteria</taxon>
        <taxon>Bacillati</taxon>
        <taxon>Bacillota</taxon>
        <taxon>Bacilli</taxon>
        <taxon>Bacillales</taxon>
        <taxon>Paenibacillaceae</taxon>
        <taxon>Paenibacillus</taxon>
    </lineage>
</organism>
<dbReference type="InterPro" id="IPR014710">
    <property type="entry name" value="RmlC-like_jellyroll"/>
</dbReference>
<proteinExistence type="predicted"/>
<dbReference type="Gene3D" id="2.60.120.10">
    <property type="entry name" value="Jelly Rolls"/>
    <property type="match status" value="1"/>
</dbReference>
<keyword evidence="3" id="KW-0804">Transcription</keyword>
<dbReference type="SUPFAM" id="SSF46689">
    <property type="entry name" value="Homeodomain-like"/>
    <property type="match status" value="2"/>
</dbReference>
<evidence type="ECO:0000259" key="4">
    <source>
        <dbReference type="PROSITE" id="PS01124"/>
    </source>
</evidence>
<dbReference type="InterPro" id="IPR003313">
    <property type="entry name" value="AraC-bd"/>
</dbReference>